<dbReference type="GO" id="GO:0000398">
    <property type="term" value="P:mRNA splicing, via spliceosome"/>
    <property type="evidence" value="ECO:0007669"/>
    <property type="project" value="InterPro"/>
</dbReference>
<feature type="domain" description="Pre-mRNA splicing factor component Cdc5p/Cef1 C-terminal" evidence="4">
    <location>
        <begin position="109"/>
        <end position="197"/>
    </location>
</feature>
<dbReference type="GO" id="GO:0003677">
    <property type="term" value="F:DNA binding"/>
    <property type="evidence" value="ECO:0007669"/>
    <property type="project" value="UniProtKB-KW"/>
</dbReference>
<dbReference type="PANTHER" id="PTHR45885:SF1">
    <property type="entry name" value="CELL DIVISION CYCLE 5-LIKE PROTEIN"/>
    <property type="match status" value="1"/>
</dbReference>
<name>A0A2V3IZD9_9FLOR</name>
<dbReference type="EMBL" id="NBIV01000023">
    <property type="protein sequence ID" value="PXF47508.1"/>
    <property type="molecule type" value="Genomic_DNA"/>
</dbReference>
<keyword evidence="5" id="KW-0131">Cell cycle</keyword>
<feature type="compositionally biased region" description="Acidic residues" evidence="3">
    <location>
        <begin position="146"/>
        <end position="162"/>
    </location>
</feature>
<evidence type="ECO:0000259" key="4">
    <source>
        <dbReference type="Pfam" id="PF11831"/>
    </source>
</evidence>
<feature type="region of interest" description="Disordered" evidence="3">
    <location>
        <begin position="284"/>
        <end position="310"/>
    </location>
</feature>
<dbReference type="InterPro" id="IPR021786">
    <property type="entry name" value="Cdc5p/Cef1_C"/>
</dbReference>
<keyword evidence="1" id="KW-0238">DNA-binding</keyword>
<gene>
    <name evidence="5" type="ORF">BWQ96_02652</name>
</gene>
<organism evidence="5 6">
    <name type="scientific">Gracilariopsis chorda</name>
    <dbReference type="NCBI Taxonomy" id="448386"/>
    <lineage>
        <taxon>Eukaryota</taxon>
        <taxon>Rhodophyta</taxon>
        <taxon>Florideophyceae</taxon>
        <taxon>Rhodymeniophycidae</taxon>
        <taxon>Gracilariales</taxon>
        <taxon>Gracilariaceae</taxon>
        <taxon>Gracilariopsis</taxon>
    </lineage>
</organism>
<comment type="caution">
    <text evidence="5">The sequence shown here is derived from an EMBL/GenBank/DDBJ whole genome shotgun (WGS) entry which is preliminary data.</text>
</comment>
<evidence type="ECO:0000256" key="2">
    <source>
        <dbReference type="ARBA" id="ARBA00023242"/>
    </source>
</evidence>
<feature type="compositionally biased region" description="Low complexity" evidence="3">
    <location>
        <begin position="82"/>
        <end position="95"/>
    </location>
</feature>
<proteinExistence type="predicted"/>
<protein>
    <submittedName>
        <fullName evidence="5">Cell division cycle 5-like protein</fullName>
    </submittedName>
</protein>
<dbReference type="InterPro" id="IPR047242">
    <property type="entry name" value="CDC5L/Cef1"/>
</dbReference>
<reference evidence="5 6" key="1">
    <citation type="journal article" date="2018" name="Mol. Biol. Evol.">
        <title>Analysis of the draft genome of the red seaweed Gracilariopsis chorda provides insights into genome size evolution in Rhodophyta.</title>
        <authorList>
            <person name="Lee J."/>
            <person name="Yang E.C."/>
            <person name="Graf L."/>
            <person name="Yang J.H."/>
            <person name="Qiu H."/>
            <person name="Zel Zion U."/>
            <person name="Chan C.X."/>
            <person name="Stephens T.G."/>
            <person name="Weber A.P.M."/>
            <person name="Boo G.H."/>
            <person name="Boo S.M."/>
            <person name="Kim K.M."/>
            <person name="Shin Y."/>
            <person name="Jung M."/>
            <person name="Lee S.J."/>
            <person name="Yim H.S."/>
            <person name="Lee J.H."/>
            <person name="Bhattacharya D."/>
            <person name="Yoon H.S."/>
        </authorList>
    </citation>
    <scope>NUCLEOTIDE SEQUENCE [LARGE SCALE GENOMIC DNA]</scope>
    <source>
        <strain evidence="5 6">SKKU-2015</strain>
        <tissue evidence="5">Whole body</tissue>
    </source>
</reference>
<keyword evidence="6" id="KW-1185">Reference proteome</keyword>
<dbReference type="Proteomes" id="UP000247409">
    <property type="component" value="Unassembled WGS sequence"/>
</dbReference>
<feature type="region of interest" description="Disordered" evidence="3">
    <location>
        <begin position="52"/>
        <end position="110"/>
    </location>
</feature>
<evidence type="ECO:0000313" key="5">
    <source>
        <dbReference type="EMBL" id="PXF47508.1"/>
    </source>
</evidence>
<dbReference type="Pfam" id="PF11831">
    <property type="entry name" value="Myb_Cef"/>
    <property type="match status" value="1"/>
</dbReference>
<keyword evidence="5" id="KW-0132">Cell division</keyword>
<feature type="compositionally biased region" description="Acidic residues" evidence="3">
    <location>
        <begin position="127"/>
        <end position="137"/>
    </location>
</feature>
<accession>A0A2V3IZD9</accession>
<dbReference type="GO" id="GO:0000974">
    <property type="term" value="C:Prp19 complex"/>
    <property type="evidence" value="ECO:0007669"/>
    <property type="project" value="InterPro"/>
</dbReference>
<evidence type="ECO:0000256" key="1">
    <source>
        <dbReference type="ARBA" id="ARBA00023125"/>
    </source>
</evidence>
<evidence type="ECO:0000256" key="3">
    <source>
        <dbReference type="SAM" id="MobiDB-lite"/>
    </source>
</evidence>
<feature type="region of interest" description="Disordered" evidence="3">
    <location>
        <begin position="126"/>
        <end position="178"/>
    </location>
</feature>
<feature type="compositionally biased region" description="Low complexity" evidence="3">
    <location>
        <begin position="286"/>
        <end position="295"/>
    </location>
</feature>
<keyword evidence="2" id="KW-0539">Nucleus</keyword>
<feature type="region of interest" description="Disordered" evidence="3">
    <location>
        <begin position="1"/>
        <end position="37"/>
    </location>
</feature>
<evidence type="ECO:0000313" key="6">
    <source>
        <dbReference type="Proteomes" id="UP000247409"/>
    </source>
</evidence>
<sequence>MKVSSKKPPVPNGYPTSGAMGTNQPEKPSNRSTHEPWAVARNKQVQTLLNLKSVDTPLRGGENPDVPELGLGGRVTPAPTDLRTPNPLATPLTTPGSVYGSSAPRVTPKKRSSVLAELIKRGFADLPEPENEYELDFAGENGSSEDSTELSPDIDEVEDAEDEAKRRQNGNTSLLESERIRLLSTAAKRNLPTPKPFEPSGRITEELNFLIKRDNQFKNLLKEEEENGGLVTVSMLDRLEEISEKETLSAKEISRAADLINEQIAEDGAKGFELQDQLLEALKSRQNSSDDSQNSAIAEAPSVDTETPMQKLELRERGAILQKLHDRYKKEVDDGNDQVSSLRERFIIKEDITQEAREAADEKSILGLISQLKEKK</sequence>
<dbReference type="GO" id="GO:0051301">
    <property type="term" value="P:cell division"/>
    <property type="evidence" value="ECO:0007669"/>
    <property type="project" value="UniProtKB-KW"/>
</dbReference>
<dbReference type="GO" id="GO:0005681">
    <property type="term" value="C:spliceosomal complex"/>
    <property type="evidence" value="ECO:0007669"/>
    <property type="project" value="TreeGrafter"/>
</dbReference>
<dbReference type="AlphaFoldDB" id="A0A2V3IZD9"/>
<dbReference type="PANTHER" id="PTHR45885">
    <property type="entry name" value="CELL DIVISION CYCLE 5-LIKE PROTEIN"/>
    <property type="match status" value="1"/>
</dbReference>
<dbReference type="STRING" id="448386.A0A2V3IZD9"/>